<reference evidence="4" key="2">
    <citation type="submission" date="2015-01" db="EMBL/GenBank/DDBJ databases">
        <title>Evolutionary Origins and Diversification of the Mycorrhizal Mutualists.</title>
        <authorList>
            <consortium name="DOE Joint Genome Institute"/>
            <consortium name="Mycorrhizal Genomics Consortium"/>
            <person name="Kohler A."/>
            <person name="Kuo A."/>
            <person name="Nagy L.G."/>
            <person name="Floudas D."/>
            <person name="Copeland A."/>
            <person name="Barry K.W."/>
            <person name="Cichocki N."/>
            <person name="Veneault-Fourrey C."/>
            <person name="LaButti K."/>
            <person name="Lindquist E.A."/>
            <person name="Lipzen A."/>
            <person name="Lundell T."/>
            <person name="Morin E."/>
            <person name="Murat C."/>
            <person name="Riley R."/>
            <person name="Ohm R."/>
            <person name="Sun H."/>
            <person name="Tunlid A."/>
            <person name="Henrissat B."/>
            <person name="Grigoriev I.V."/>
            <person name="Hibbett D.S."/>
            <person name="Martin F."/>
        </authorList>
    </citation>
    <scope>NUCLEOTIDE SEQUENCE [LARGE SCALE GENOMIC DNA]</scope>
    <source>
        <strain evidence="4">Foug A</strain>
    </source>
</reference>
<proteinExistence type="inferred from homology"/>
<keyword evidence="1" id="KW-0347">Helicase</keyword>
<dbReference type="GO" id="GO:0006310">
    <property type="term" value="P:DNA recombination"/>
    <property type="evidence" value="ECO:0007669"/>
    <property type="project" value="UniProtKB-KW"/>
</dbReference>
<keyword evidence="1" id="KW-0067">ATP-binding</keyword>
<dbReference type="OrthoDB" id="432234at2759"/>
<dbReference type="EC" id="5.6.2.3" evidence="1"/>
<keyword evidence="1" id="KW-0547">Nucleotide-binding</keyword>
<dbReference type="Pfam" id="PF05970">
    <property type="entry name" value="PIF1"/>
    <property type="match status" value="1"/>
</dbReference>
<dbReference type="GO" id="GO:0016887">
    <property type="term" value="F:ATP hydrolysis activity"/>
    <property type="evidence" value="ECO:0007669"/>
    <property type="project" value="RHEA"/>
</dbReference>
<dbReference type="InterPro" id="IPR051055">
    <property type="entry name" value="PIF1_helicase"/>
</dbReference>
<keyword evidence="1" id="KW-0227">DNA damage</keyword>
<dbReference type="AlphaFoldDB" id="A0A0C3DQ88"/>
<keyword evidence="1" id="KW-0233">DNA recombination</keyword>
<dbReference type="GO" id="GO:0000723">
    <property type="term" value="P:telomere maintenance"/>
    <property type="evidence" value="ECO:0007669"/>
    <property type="project" value="InterPro"/>
</dbReference>
<comment type="similarity">
    <text evidence="1">Belongs to the helicase family.</text>
</comment>
<dbReference type="PANTHER" id="PTHR47642:SF5">
    <property type="entry name" value="ATP-DEPENDENT DNA HELICASE"/>
    <property type="match status" value="1"/>
</dbReference>
<gene>
    <name evidence="3" type="ORF">SCLCIDRAFT_28315</name>
</gene>
<dbReference type="InterPro" id="IPR027417">
    <property type="entry name" value="P-loop_NTPase"/>
</dbReference>
<name>A0A0C3DQ88_9AGAM</name>
<dbReference type="SUPFAM" id="SSF52540">
    <property type="entry name" value="P-loop containing nucleoside triphosphate hydrolases"/>
    <property type="match status" value="1"/>
</dbReference>
<comment type="cofactor">
    <cofactor evidence="1">
        <name>Mg(2+)</name>
        <dbReference type="ChEBI" id="CHEBI:18420"/>
    </cofactor>
</comment>
<dbReference type="Gene3D" id="3.40.50.300">
    <property type="entry name" value="P-loop containing nucleotide triphosphate hydrolases"/>
    <property type="match status" value="1"/>
</dbReference>
<dbReference type="STRING" id="1036808.A0A0C3DQ88"/>
<evidence type="ECO:0000259" key="2">
    <source>
        <dbReference type="Pfam" id="PF05970"/>
    </source>
</evidence>
<dbReference type="GO" id="GO:0005524">
    <property type="term" value="F:ATP binding"/>
    <property type="evidence" value="ECO:0007669"/>
    <property type="project" value="UniProtKB-KW"/>
</dbReference>
<feature type="domain" description="DNA helicase Pif1-like DEAD-box helicase" evidence="2">
    <location>
        <begin position="167"/>
        <end position="311"/>
    </location>
</feature>
<dbReference type="InterPro" id="IPR010285">
    <property type="entry name" value="DNA_helicase_pif1-like_DEAD"/>
</dbReference>
<dbReference type="InParanoid" id="A0A0C3DQ88"/>
<dbReference type="Proteomes" id="UP000053989">
    <property type="component" value="Unassembled WGS sequence"/>
</dbReference>
<keyword evidence="4" id="KW-1185">Reference proteome</keyword>
<keyword evidence="1" id="KW-0378">Hydrolase</keyword>
<dbReference type="GO" id="GO:0043139">
    <property type="term" value="F:5'-3' DNA helicase activity"/>
    <property type="evidence" value="ECO:0007669"/>
    <property type="project" value="UniProtKB-EC"/>
</dbReference>
<evidence type="ECO:0000256" key="1">
    <source>
        <dbReference type="RuleBase" id="RU363044"/>
    </source>
</evidence>
<dbReference type="EMBL" id="KN822090">
    <property type="protein sequence ID" value="KIM58156.1"/>
    <property type="molecule type" value="Genomic_DNA"/>
</dbReference>
<dbReference type="GO" id="GO:0006281">
    <property type="term" value="P:DNA repair"/>
    <property type="evidence" value="ECO:0007669"/>
    <property type="project" value="UniProtKB-KW"/>
</dbReference>
<keyword evidence="1" id="KW-0234">DNA repair</keyword>
<evidence type="ECO:0000313" key="4">
    <source>
        <dbReference type="Proteomes" id="UP000053989"/>
    </source>
</evidence>
<comment type="catalytic activity">
    <reaction evidence="1">
        <text>ATP + H2O = ADP + phosphate + H(+)</text>
        <dbReference type="Rhea" id="RHEA:13065"/>
        <dbReference type="ChEBI" id="CHEBI:15377"/>
        <dbReference type="ChEBI" id="CHEBI:15378"/>
        <dbReference type="ChEBI" id="CHEBI:30616"/>
        <dbReference type="ChEBI" id="CHEBI:43474"/>
        <dbReference type="ChEBI" id="CHEBI:456216"/>
        <dbReference type="EC" id="5.6.2.3"/>
    </reaction>
</comment>
<dbReference type="HOGENOM" id="CLU_790261_0_0_1"/>
<dbReference type="PANTHER" id="PTHR47642">
    <property type="entry name" value="ATP-DEPENDENT DNA HELICASE"/>
    <property type="match status" value="1"/>
</dbReference>
<protein>
    <recommendedName>
        <fullName evidence="1">ATP-dependent DNA helicase</fullName>
        <ecNumber evidence="1">5.6.2.3</ecNumber>
    </recommendedName>
</protein>
<organism evidence="3 4">
    <name type="scientific">Scleroderma citrinum Foug A</name>
    <dbReference type="NCBI Taxonomy" id="1036808"/>
    <lineage>
        <taxon>Eukaryota</taxon>
        <taxon>Fungi</taxon>
        <taxon>Dikarya</taxon>
        <taxon>Basidiomycota</taxon>
        <taxon>Agaricomycotina</taxon>
        <taxon>Agaricomycetes</taxon>
        <taxon>Agaricomycetidae</taxon>
        <taxon>Boletales</taxon>
        <taxon>Sclerodermatineae</taxon>
        <taxon>Sclerodermataceae</taxon>
        <taxon>Scleroderma</taxon>
    </lineage>
</organism>
<reference evidence="3 4" key="1">
    <citation type="submission" date="2014-04" db="EMBL/GenBank/DDBJ databases">
        <authorList>
            <consortium name="DOE Joint Genome Institute"/>
            <person name="Kuo A."/>
            <person name="Kohler A."/>
            <person name="Nagy L.G."/>
            <person name="Floudas D."/>
            <person name="Copeland A."/>
            <person name="Barry K.W."/>
            <person name="Cichocki N."/>
            <person name="Veneault-Fourrey C."/>
            <person name="LaButti K."/>
            <person name="Lindquist E.A."/>
            <person name="Lipzen A."/>
            <person name="Lundell T."/>
            <person name="Morin E."/>
            <person name="Murat C."/>
            <person name="Sun H."/>
            <person name="Tunlid A."/>
            <person name="Henrissat B."/>
            <person name="Grigoriev I.V."/>
            <person name="Hibbett D.S."/>
            <person name="Martin F."/>
            <person name="Nordberg H.P."/>
            <person name="Cantor M.N."/>
            <person name="Hua S.X."/>
        </authorList>
    </citation>
    <scope>NUCLEOTIDE SEQUENCE [LARGE SCALE GENOMIC DNA]</scope>
    <source>
        <strain evidence="3 4">Foug A</strain>
    </source>
</reference>
<accession>A0A0C3DQ88</accession>
<sequence>MFGDNSMEMDEDVEREMVLTMMVEEDHEQTQSKDAKVFVDEDGGWDVTKGDKVRIGTVEDFQLLEEWRRQMQNNVNIYNQGDTSGMDIPSIPNENWLAGDCGEISARVIPLSECSNNMQTTSQTLTMSFEQALSSINPSILKDDQYHVYDIVTWHLEETLARHNPCPLRVIVHGEGSTGKSKVIQTVTQEFVCRGARYMMLKSAYMGVAASLIEGKTTHTIAMIGHGNRNNLLSNETKQKLENFWRNYEYLIIDEISMISKSFFALLSQIITMAKVKRGGDVEADSFRGISVIICGDFHQFPLVAMRSSEALYFPQNLEKDSADALLGRAIYEEFTMVVILKEQIRCTDPEWYDFLHHLCFGCVQAPHVEMLRTLVLGNINAIETDFLSAPWEDASLITPHHAV</sequence>
<evidence type="ECO:0000313" key="3">
    <source>
        <dbReference type="EMBL" id="KIM58156.1"/>
    </source>
</evidence>